<keyword evidence="4" id="KW-1185">Reference proteome</keyword>
<dbReference type="PANTHER" id="PTHR33755">
    <property type="entry name" value="TOXIN PARE1-RELATED"/>
    <property type="match status" value="1"/>
</dbReference>
<comment type="similarity">
    <text evidence="1">Belongs to the RelE toxin family.</text>
</comment>
<accession>A0A517TVW5</accession>
<protein>
    <submittedName>
        <fullName evidence="3">Toxin ParE1</fullName>
    </submittedName>
</protein>
<evidence type="ECO:0000313" key="4">
    <source>
        <dbReference type="Proteomes" id="UP000317909"/>
    </source>
</evidence>
<dbReference type="PANTHER" id="PTHR33755:SF6">
    <property type="entry name" value="PLASMID STABILIZATION SYSTEM PROTEIN"/>
    <property type="match status" value="1"/>
</dbReference>
<evidence type="ECO:0000313" key="3">
    <source>
        <dbReference type="EMBL" id="QDT72509.1"/>
    </source>
</evidence>
<dbReference type="InterPro" id="IPR035093">
    <property type="entry name" value="RelE/ParE_toxin_dom_sf"/>
</dbReference>
<dbReference type="AlphaFoldDB" id="A0A517TVW5"/>
<dbReference type="EMBL" id="CP036339">
    <property type="protein sequence ID" value="QDT72509.1"/>
    <property type="molecule type" value="Genomic_DNA"/>
</dbReference>
<dbReference type="RefSeq" id="WP_145432069.1">
    <property type="nucleotide sequence ID" value="NZ_CP036339.1"/>
</dbReference>
<evidence type="ECO:0000256" key="2">
    <source>
        <dbReference type="ARBA" id="ARBA00022649"/>
    </source>
</evidence>
<keyword evidence="2" id="KW-1277">Toxin-antitoxin system</keyword>
<gene>
    <name evidence="3" type="primary">parE1</name>
    <name evidence="3" type="ORF">I41_16890</name>
</gene>
<proteinExistence type="inferred from homology"/>
<dbReference type="InterPro" id="IPR007712">
    <property type="entry name" value="RelE/ParE_toxin"/>
</dbReference>
<reference evidence="3 4" key="1">
    <citation type="submission" date="2019-02" db="EMBL/GenBank/DDBJ databases">
        <title>Deep-cultivation of Planctomycetes and their phenomic and genomic characterization uncovers novel biology.</title>
        <authorList>
            <person name="Wiegand S."/>
            <person name="Jogler M."/>
            <person name="Boedeker C."/>
            <person name="Pinto D."/>
            <person name="Vollmers J."/>
            <person name="Rivas-Marin E."/>
            <person name="Kohn T."/>
            <person name="Peeters S.H."/>
            <person name="Heuer A."/>
            <person name="Rast P."/>
            <person name="Oberbeckmann S."/>
            <person name="Bunk B."/>
            <person name="Jeske O."/>
            <person name="Meyerdierks A."/>
            <person name="Storesund J.E."/>
            <person name="Kallscheuer N."/>
            <person name="Luecker S."/>
            <person name="Lage O.M."/>
            <person name="Pohl T."/>
            <person name="Merkel B.J."/>
            <person name="Hornburger P."/>
            <person name="Mueller R.-W."/>
            <person name="Bruemmer F."/>
            <person name="Labrenz M."/>
            <person name="Spormann A.M."/>
            <person name="Op den Camp H."/>
            <person name="Overmann J."/>
            <person name="Amann R."/>
            <person name="Jetten M.S.M."/>
            <person name="Mascher T."/>
            <person name="Medema M.H."/>
            <person name="Devos D.P."/>
            <person name="Kaster A.-K."/>
            <person name="Ovreas L."/>
            <person name="Rohde M."/>
            <person name="Galperin M.Y."/>
            <person name="Jogler C."/>
        </authorList>
    </citation>
    <scope>NUCLEOTIDE SEQUENCE [LARGE SCALE GENOMIC DNA]</scope>
    <source>
        <strain evidence="3 4">I41</strain>
    </source>
</reference>
<dbReference type="KEGG" id="llh:I41_16890"/>
<dbReference type="InterPro" id="IPR051803">
    <property type="entry name" value="TA_system_RelE-like_toxin"/>
</dbReference>
<name>A0A517TVW5_9BACT</name>
<dbReference type="OrthoDB" id="287917at2"/>
<evidence type="ECO:0000256" key="1">
    <source>
        <dbReference type="ARBA" id="ARBA00006226"/>
    </source>
</evidence>
<sequence>MSRLLRTRQACIDLQRLWIYVAERNFPAADRLIKRLEQTFRVLEQHPLAGESVEYLRLNTRRVTVGSYVVLFEPLPDGIRLLRVVHSSRRMEALFEDDN</sequence>
<organism evidence="3 4">
    <name type="scientific">Lacipirellula limnantheis</name>
    <dbReference type="NCBI Taxonomy" id="2528024"/>
    <lineage>
        <taxon>Bacteria</taxon>
        <taxon>Pseudomonadati</taxon>
        <taxon>Planctomycetota</taxon>
        <taxon>Planctomycetia</taxon>
        <taxon>Pirellulales</taxon>
        <taxon>Lacipirellulaceae</taxon>
        <taxon>Lacipirellula</taxon>
    </lineage>
</organism>
<dbReference type="Gene3D" id="3.30.2310.20">
    <property type="entry name" value="RelE-like"/>
    <property type="match status" value="1"/>
</dbReference>
<dbReference type="Pfam" id="PF05016">
    <property type="entry name" value="ParE_toxin"/>
    <property type="match status" value="1"/>
</dbReference>
<dbReference type="Proteomes" id="UP000317909">
    <property type="component" value="Chromosome"/>
</dbReference>